<keyword evidence="3" id="KW-1185">Reference proteome</keyword>
<protein>
    <recommendedName>
        <fullName evidence="4">Transmembrane protein</fullName>
    </recommendedName>
</protein>
<evidence type="ECO:0000313" key="3">
    <source>
        <dbReference type="Proteomes" id="UP000663828"/>
    </source>
</evidence>
<dbReference type="EMBL" id="CAJNOR010004785">
    <property type="protein sequence ID" value="CAF1527201.1"/>
    <property type="molecule type" value="Genomic_DNA"/>
</dbReference>
<evidence type="ECO:0000313" key="2">
    <source>
        <dbReference type="EMBL" id="CAF1527201.1"/>
    </source>
</evidence>
<feature type="transmembrane region" description="Helical" evidence="1">
    <location>
        <begin position="15"/>
        <end position="40"/>
    </location>
</feature>
<keyword evidence="1" id="KW-1133">Transmembrane helix</keyword>
<feature type="transmembrane region" description="Helical" evidence="1">
    <location>
        <begin position="143"/>
        <end position="172"/>
    </location>
</feature>
<proteinExistence type="predicted"/>
<reference evidence="2" key="1">
    <citation type="submission" date="2021-02" db="EMBL/GenBank/DDBJ databases">
        <authorList>
            <person name="Nowell W R."/>
        </authorList>
    </citation>
    <scope>NUCLEOTIDE SEQUENCE</scope>
</reference>
<feature type="transmembrane region" description="Helical" evidence="1">
    <location>
        <begin position="280"/>
        <end position="305"/>
    </location>
</feature>
<accession>A0A815V9K5</accession>
<gene>
    <name evidence="2" type="ORF">XAT740_LOCUS41194</name>
</gene>
<comment type="caution">
    <text evidence="2">The sequence shown here is derived from an EMBL/GenBank/DDBJ whole genome shotgun (WGS) entry which is preliminary data.</text>
</comment>
<evidence type="ECO:0000256" key="1">
    <source>
        <dbReference type="SAM" id="Phobius"/>
    </source>
</evidence>
<name>A0A815V9K5_ADIRI</name>
<keyword evidence="1" id="KW-0472">Membrane</keyword>
<keyword evidence="1" id="KW-0812">Transmembrane</keyword>
<sequence>MDTDTQIISHRFWNVFFKIFVVFSLIAGIIVGSYGLSLYLQAKQDEHLFRPWQTICTLLDYQVVKHDCKSCGEDGCIVYTCYNQVYQIIYEIFNGTFVNSTIIFNDKQTQRTMKIGENYTCYYDEPHDVTFVKWEYEDQHTGLILLCVGYGIGIFALVIGVIGALLGSIGLLKQARNHFFDNLDNQWETKCFVFQRLTVPHPCYNCNSTNCTTNICYDEKFKVSYKIFDDSEIISAINVHDTSNPQNIQIGNEYTCYYDRLLNYQSVQWEHIPPKSQAPIIAAGICLIIIAMLILALFAVYVCWVERPRLKQSKRRNQMLRHLSGEH</sequence>
<organism evidence="2 3">
    <name type="scientific">Adineta ricciae</name>
    <name type="common">Rotifer</name>
    <dbReference type="NCBI Taxonomy" id="249248"/>
    <lineage>
        <taxon>Eukaryota</taxon>
        <taxon>Metazoa</taxon>
        <taxon>Spiralia</taxon>
        <taxon>Gnathifera</taxon>
        <taxon>Rotifera</taxon>
        <taxon>Eurotatoria</taxon>
        <taxon>Bdelloidea</taxon>
        <taxon>Adinetida</taxon>
        <taxon>Adinetidae</taxon>
        <taxon>Adineta</taxon>
    </lineage>
</organism>
<evidence type="ECO:0008006" key="4">
    <source>
        <dbReference type="Google" id="ProtNLM"/>
    </source>
</evidence>
<dbReference type="AlphaFoldDB" id="A0A815V9K5"/>
<dbReference type="Proteomes" id="UP000663828">
    <property type="component" value="Unassembled WGS sequence"/>
</dbReference>